<dbReference type="PANTHER" id="PTHR30600">
    <property type="entry name" value="CYTOCHROME C PEROXIDASE-RELATED"/>
    <property type="match status" value="1"/>
</dbReference>
<keyword evidence="3 8" id="KW-0479">Metal-binding</keyword>
<keyword evidence="5" id="KW-0574">Periplasm</keyword>
<evidence type="ECO:0000256" key="3">
    <source>
        <dbReference type="ARBA" id="ARBA00022723"/>
    </source>
</evidence>
<reference evidence="10" key="1">
    <citation type="submission" date="2023-06" db="EMBL/GenBank/DDBJ databases">
        <title>Genomic of Agaribacillus aureum.</title>
        <authorList>
            <person name="Wang G."/>
        </authorList>
    </citation>
    <scope>NUCLEOTIDE SEQUENCE</scope>
    <source>
        <strain evidence="10">BMA12</strain>
    </source>
</reference>
<evidence type="ECO:0000256" key="8">
    <source>
        <dbReference type="PROSITE-ProRule" id="PRU00433"/>
    </source>
</evidence>
<dbReference type="GO" id="GO:0004601">
    <property type="term" value="F:peroxidase activity"/>
    <property type="evidence" value="ECO:0007669"/>
    <property type="project" value="UniProtKB-KW"/>
</dbReference>
<organism evidence="10 11">
    <name type="scientific">Agaribacillus aureus</name>
    <dbReference type="NCBI Taxonomy" id="3051825"/>
    <lineage>
        <taxon>Bacteria</taxon>
        <taxon>Pseudomonadati</taxon>
        <taxon>Bacteroidota</taxon>
        <taxon>Cytophagia</taxon>
        <taxon>Cytophagales</taxon>
        <taxon>Splendidivirgaceae</taxon>
        <taxon>Agaribacillus</taxon>
    </lineage>
</organism>
<dbReference type="EMBL" id="JAUJEB010000011">
    <property type="protein sequence ID" value="MDN5216810.1"/>
    <property type="molecule type" value="Genomic_DNA"/>
</dbReference>
<evidence type="ECO:0000313" key="11">
    <source>
        <dbReference type="Proteomes" id="UP001172083"/>
    </source>
</evidence>
<keyword evidence="2 8" id="KW-0349">Heme</keyword>
<gene>
    <name evidence="10" type="ORF">QQ020_32365</name>
</gene>
<keyword evidence="10" id="KW-0575">Peroxidase</keyword>
<evidence type="ECO:0000313" key="10">
    <source>
        <dbReference type="EMBL" id="MDN5216810.1"/>
    </source>
</evidence>
<comment type="subcellular location">
    <subcellularLocation>
        <location evidence="1">Periplasm</location>
    </subcellularLocation>
</comment>
<dbReference type="InterPro" id="IPR009056">
    <property type="entry name" value="Cyt_c-like_dom"/>
</dbReference>
<keyword evidence="11" id="KW-1185">Reference proteome</keyword>
<sequence length="401" mass="45303">MRINPLQIIGSIIFFSLTLVFACREKPKERELSSAQKREQLIRRLSRFSALPRDVKEPADNRANPAKVELGRLLFFDPILSGNRDVACATCHHPSSGYAESLDISIGVNGQGFGRRRAFKTPNNIPFTKRNSPTILNTAFNGINNNKQYTPENVPMFWDLRAKSLENQALEPIKSLEEMKGLHYSKEEILPEIVSRLKQIPEYQERFEEAFGQGENITSQYIGKAIAAFERTLLTNNSRFDQYMRGDQSAISISEREGFEQFKKSGCGNCHNGPMFSDFKEHVLGVRHNEKLSDPDKGIDSTYAFRTPTLRNLRFTFPYMHNGTLSSLEEVLEFYEDIAAGIRINEDLTKEQLDPLVSEISLKVSEMSPIISFLNTLNDDSFDKTVPSSVPSGLPVGGNIH</sequence>
<dbReference type="RefSeq" id="WP_346762147.1">
    <property type="nucleotide sequence ID" value="NZ_JAUJEB010000011.1"/>
</dbReference>
<keyword evidence="7 8" id="KW-0408">Iron</keyword>
<evidence type="ECO:0000256" key="2">
    <source>
        <dbReference type="ARBA" id="ARBA00022617"/>
    </source>
</evidence>
<protein>
    <submittedName>
        <fullName evidence="10">Cytochrome-c peroxidase</fullName>
    </submittedName>
</protein>
<dbReference type="SUPFAM" id="SSF46626">
    <property type="entry name" value="Cytochrome c"/>
    <property type="match status" value="2"/>
</dbReference>
<dbReference type="InterPro" id="IPR004852">
    <property type="entry name" value="Di-haem_cyt_c_peroxidsae"/>
</dbReference>
<keyword evidence="6" id="KW-0560">Oxidoreductase</keyword>
<evidence type="ECO:0000256" key="6">
    <source>
        <dbReference type="ARBA" id="ARBA00023002"/>
    </source>
</evidence>
<dbReference type="Proteomes" id="UP001172083">
    <property type="component" value="Unassembled WGS sequence"/>
</dbReference>
<evidence type="ECO:0000256" key="7">
    <source>
        <dbReference type="ARBA" id="ARBA00023004"/>
    </source>
</evidence>
<proteinExistence type="predicted"/>
<dbReference type="PROSITE" id="PS51257">
    <property type="entry name" value="PROKAR_LIPOPROTEIN"/>
    <property type="match status" value="1"/>
</dbReference>
<dbReference type="InterPro" id="IPR036909">
    <property type="entry name" value="Cyt_c-like_dom_sf"/>
</dbReference>
<dbReference type="Gene3D" id="1.10.760.10">
    <property type="entry name" value="Cytochrome c-like domain"/>
    <property type="match status" value="2"/>
</dbReference>
<evidence type="ECO:0000256" key="1">
    <source>
        <dbReference type="ARBA" id="ARBA00004418"/>
    </source>
</evidence>
<comment type="caution">
    <text evidence="10">The sequence shown here is derived from an EMBL/GenBank/DDBJ whole genome shotgun (WGS) entry which is preliminary data.</text>
</comment>
<evidence type="ECO:0000259" key="9">
    <source>
        <dbReference type="PROSITE" id="PS51007"/>
    </source>
</evidence>
<dbReference type="PIRSF" id="PIRSF000294">
    <property type="entry name" value="Cytochrome-c_peroxidase"/>
    <property type="match status" value="1"/>
</dbReference>
<evidence type="ECO:0000256" key="5">
    <source>
        <dbReference type="ARBA" id="ARBA00022764"/>
    </source>
</evidence>
<evidence type="ECO:0000256" key="4">
    <source>
        <dbReference type="ARBA" id="ARBA00022729"/>
    </source>
</evidence>
<dbReference type="InterPro" id="IPR026259">
    <property type="entry name" value="MauG/Cytc_peroxidase"/>
</dbReference>
<name>A0ABT8LG77_9BACT</name>
<dbReference type="PROSITE" id="PS51007">
    <property type="entry name" value="CYTC"/>
    <property type="match status" value="1"/>
</dbReference>
<keyword evidence="4" id="KW-0732">Signal</keyword>
<dbReference type="InterPro" id="IPR051395">
    <property type="entry name" value="Cytochrome_c_Peroxidase/MauG"/>
</dbReference>
<feature type="domain" description="Cytochrome c" evidence="9">
    <location>
        <begin position="66"/>
        <end position="177"/>
    </location>
</feature>
<dbReference type="Pfam" id="PF03150">
    <property type="entry name" value="CCP_MauG"/>
    <property type="match status" value="1"/>
</dbReference>
<accession>A0ABT8LG77</accession>